<keyword evidence="13" id="KW-1185">Reference proteome</keyword>
<dbReference type="GO" id="GO:0005758">
    <property type="term" value="C:mitochondrial intermembrane space"/>
    <property type="evidence" value="ECO:0007669"/>
    <property type="project" value="UniProtKB-SubCell"/>
</dbReference>
<feature type="short sequence motif" description="Cx2C motif 2" evidence="9">
    <location>
        <begin position="293"/>
        <end position="296"/>
    </location>
</feature>
<evidence type="ECO:0000256" key="1">
    <source>
        <dbReference type="ARBA" id="ARBA00001966"/>
    </source>
</evidence>
<dbReference type="PANTHER" id="PTHR13273">
    <property type="entry name" value="ANAMORSIN"/>
    <property type="match status" value="1"/>
</dbReference>
<dbReference type="HAMAP" id="MF_03115">
    <property type="entry name" value="Anamorsin"/>
    <property type="match status" value="1"/>
</dbReference>
<keyword evidence="8 9" id="KW-0496">Mitochondrion</keyword>
<organism evidence="12 13">
    <name type="scientific">Pholiota conissans</name>
    <dbReference type="NCBI Taxonomy" id="109636"/>
    <lineage>
        <taxon>Eukaryota</taxon>
        <taxon>Fungi</taxon>
        <taxon>Dikarya</taxon>
        <taxon>Basidiomycota</taxon>
        <taxon>Agaricomycotina</taxon>
        <taxon>Agaricomycetes</taxon>
        <taxon>Agaricomycetidae</taxon>
        <taxon>Agaricales</taxon>
        <taxon>Agaricineae</taxon>
        <taxon>Strophariaceae</taxon>
        <taxon>Pholiota</taxon>
    </lineage>
</organism>
<evidence type="ECO:0000313" key="12">
    <source>
        <dbReference type="EMBL" id="KAF9475932.1"/>
    </source>
</evidence>
<feature type="binding site" evidence="9">
    <location>
        <position position="226"/>
    </location>
    <ligand>
        <name>[2Fe-2S] cluster</name>
        <dbReference type="ChEBI" id="CHEBI:190135"/>
    </ligand>
</feature>
<evidence type="ECO:0000313" key="13">
    <source>
        <dbReference type="Proteomes" id="UP000807469"/>
    </source>
</evidence>
<feature type="binding site" evidence="9">
    <location>
        <position position="282"/>
    </location>
    <ligand>
        <name>[4Fe-4S] cluster</name>
        <dbReference type="ChEBI" id="CHEBI:49883"/>
    </ligand>
</feature>
<evidence type="ECO:0000256" key="6">
    <source>
        <dbReference type="ARBA" id="ARBA00023004"/>
    </source>
</evidence>
<dbReference type="GO" id="GO:0051539">
    <property type="term" value="F:4 iron, 4 sulfur cluster binding"/>
    <property type="evidence" value="ECO:0007669"/>
    <property type="project" value="UniProtKB-KW"/>
</dbReference>
<evidence type="ECO:0000256" key="2">
    <source>
        <dbReference type="ARBA" id="ARBA00008169"/>
    </source>
</evidence>
<dbReference type="Pfam" id="PF05093">
    <property type="entry name" value="CIAPIN1"/>
    <property type="match status" value="1"/>
</dbReference>
<proteinExistence type="inferred from homology"/>
<feature type="binding site" evidence="9">
    <location>
        <position position="231"/>
    </location>
    <ligand>
        <name>[2Fe-2S] cluster</name>
        <dbReference type="ChEBI" id="CHEBI:190135"/>
    </ligand>
</feature>
<feature type="binding site" evidence="9">
    <location>
        <position position="229"/>
    </location>
    <ligand>
        <name>[2Fe-2S] cluster</name>
        <dbReference type="ChEBI" id="CHEBI:190135"/>
    </ligand>
</feature>
<dbReference type="GO" id="GO:0051537">
    <property type="term" value="F:2 iron, 2 sulfur cluster binding"/>
    <property type="evidence" value="ECO:0007669"/>
    <property type="project" value="UniProtKB-UniRule"/>
</dbReference>
<evidence type="ECO:0000259" key="11">
    <source>
        <dbReference type="Pfam" id="PF16803"/>
    </source>
</evidence>
<dbReference type="Pfam" id="PF16803">
    <property type="entry name" value="DRE2_N"/>
    <property type="match status" value="1"/>
</dbReference>
<comment type="domain">
    <text evidence="9">The twin Cx2C motifs are involved in the recognition by the mitochondrial MIA40-ERV1 disulfide relay system. The formation of 2 disulfide bonds in the Cx2C motifs through dithiol/disulfide exchange reactions effectively traps the protein in the mitochondrial intermembrane space.</text>
</comment>
<evidence type="ECO:0000256" key="3">
    <source>
        <dbReference type="ARBA" id="ARBA00022485"/>
    </source>
</evidence>
<feature type="binding site" evidence="9">
    <location>
        <position position="212"/>
    </location>
    <ligand>
        <name>[2Fe-2S] cluster</name>
        <dbReference type="ChEBI" id="CHEBI:190135"/>
    </ligand>
</feature>
<feature type="short sequence motif" description="Cx2C motif 1" evidence="9">
    <location>
        <begin position="282"/>
        <end position="285"/>
    </location>
</feature>
<keyword evidence="3 9" id="KW-0004">4Fe-4S</keyword>
<dbReference type="AlphaFoldDB" id="A0A9P5YUN8"/>
<gene>
    <name evidence="12" type="ORF">BDN70DRAFT_883086</name>
</gene>
<sequence>MSPTAVYSPSENTFAPSQPSHLKGPALVIGSLSTAGDGKYQALVSELEPTRSVEKQLLDRIVDEATFLGSSAYATIHVVLSASDYESLQPKLSLLLRQLLTGLTPLGTLHVLNLPSAFQSLSSELTLAGFTILSSLQESGTIIAQKPSYTPSSSLSFKNRPAGSVPLMKLNRKSDSAKKQALWAITSSPSTPLIDAESLLTPADKARPIPTCEPANATAPRRKKACKGCSCGLAELEEEERKNGKVVVLDGSQNGETMEVDQAERERLIKAAKAAPKATSSCGSCFLGDAFRCASCPYLGLPAFKPGEKVEIDFSMDDL</sequence>
<feature type="binding site" evidence="9">
    <location>
        <position position="293"/>
    </location>
    <ligand>
        <name>[4Fe-4S] cluster</name>
        <dbReference type="ChEBI" id="CHEBI:49883"/>
    </ligand>
</feature>
<evidence type="ECO:0000256" key="5">
    <source>
        <dbReference type="ARBA" id="ARBA00022723"/>
    </source>
</evidence>
<comment type="domain">
    <text evidence="9">The N-terminal domain has structural similarity with S-adenosyl-L-methionine-dependent methyltransferases, but does not bind S-adenosyl-L-methionine. It is required for correct assembly of the 2 Fe-S clusters.</text>
</comment>
<dbReference type="InterPro" id="IPR046408">
    <property type="entry name" value="CIAPIN1"/>
</dbReference>
<name>A0A9P5YUN8_9AGAR</name>
<keyword evidence="5 9" id="KW-0479">Metal-binding</keyword>
<protein>
    <submittedName>
        <fullName evidence="12">Fe-S cluster assembly protein DRE2</fullName>
    </submittedName>
</protein>
<reference evidence="12" key="1">
    <citation type="submission" date="2020-11" db="EMBL/GenBank/DDBJ databases">
        <authorList>
            <consortium name="DOE Joint Genome Institute"/>
            <person name="Ahrendt S."/>
            <person name="Riley R."/>
            <person name="Andreopoulos W."/>
            <person name="Labutti K."/>
            <person name="Pangilinan J."/>
            <person name="Ruiz-Duenas F.J."/>
            <person name="Barrasa J.M."/>
            <person name="Sanchez-Garcia M."/>
            <person name="Camarero S."/>
            <person name="Miyauchi S."/>
            <person name="Serrano A."/>
            <person name="Linde D."/>
            <person name="Babiker R."/>
            <person name="Drula E."/>
            <person name="Ayuso-Fernandez I."/>
            <person name="Pacheco R."/>
            <person name="Padilla G."/>
            <person name="Ferreira P."/>
            <person name="Barriuso J."/>
            <person name="Kellner H."/>
            <person name="Castanera R."/>
            <person name="Alfaro M."/>
            <person name="Ramirez L."/>
            <person name="Pisabarro A.G."/>
            <person name="Kuo A."/>
            <person name="Tritt A."/>
            <person name="Lipzen A."/>
            <person name="He G."/>
            <person name="Yan M."/>
            <person name="Ng V."/>
            <person name="Cullen D."/>
            <person name="Martin F."/>
            <person name="Rosso M.-N."/>
            <person name="Henrissat B."/>
            <person name="Hibbett D."/>
            <person name="Martinez A.T."/>
            <person name="Grigoriev I.V."/>
        </authorList>
    </citation>
    <scope>NUCLEOTIDE SEQUENCE</scope>
    <source>
        <strain evidence="12">CIRM-BRFM 674</strain>
    </source>
</reference>
<dbReference type="EMBL" id="MU155313">
    <property type="protein sequence ID" value="KAF9475932.1"/>
    <property type="molecule type" value="Genomic_DNA"/>
</dbReference>
<evidence type="ECO:0000256" key="4">
    <source>
        <dbReference type="ARBA" id="ARBA00022490"/>
    </source>
</evidence>
<dbReference type="GO" id="GO:0016226">
    <property type="term" value="P:iron-sulfur cluster assembly"/>
    <property type="evidence" value="ECO:0007669"/>
    <property type="project" value="UniProtKB-UniRule"/>
</dbReference>
<keyword evidence="9" id="KW-0001">2Fe-2S</keyword>
<feature type="region of interest" description="Fe-S binding site B" evidence="9">
    <location>
        <begin position="282"/>
        <end position="296"/>
    </location>
</feature>
<comment type="similarity">
    <text evidence="2 9">Belongs to the anamorsin family.</text>
</comment>
<keyword evidence="4 9" id="KW-0963">Cytoplasm</keyword>
<dbReference type="InterPro" id="IPR031838">
    <property type="entry name" value="Dre2_N"/>
</dbReference>
<evidence type="ECO:0000256" key="9">
    <source>
        <dbReference type="HAMAP-Rule" id="MF_03115"/>
    </source>
</evidence>
<comment type="caution">
    <text evidence="12">The sequence shown here is derived from an EMBL/GenBank/DDBJ whole genome shotgun (WGS) entry which is preliminary data.</text>
</comment>
<feature type="domain" description="Fe-S cluster assembly protein Dre2 N-terminal" evidence="11">
    <location>
        <begin position="47"/>
        <end position="152"/>
    </location>
</feature>
<evidence type="ECO:0000256" key="8">
    <source>
        <dbReference type="ARBA" id="ARBA00023128"/>
    </source>
</evidence>
<comment type="cofactor">
    <cofactor evidence="9">
        <name>[2Fe-2S] cluster</name>
        <dbReference type="ChEBI" id="CHEBI:190135"/>
    </cofactor>
</comment>
<accession>A0A9P5YUN8</accession>
<dbReference type="OrthoDB" id="311633at2759"/>
<keyword evidence="6 9" id="KW-0408">Iron</keyword>
<dbReference type="InterPro" id="IPR007785">
    <property type="entry name" value="Anamorsin"/>
</dbReference>
<evidence type="ECO:0000259" key="10">
    <source>
        <dbReference type="Pfam" id="PF05093"/>
    </source>
</evidence>
<evidence type="ECO:0000256" key="7">
    <source>
        <dbReference type="ARBA" id="ARBA00023014"/>
    </source>
</evidence>
<dbReference type="Proteomes" id="UP000807469">
    <property type="component" value="Unassembled WGS sequence"/>
</dbReference>
<dbReference type="GO" id="GO:0009055">
    <property type="term" value="F:electron transfer activity"/>
    <property type="evidence" value="ECO:0007669"/>
    <property type="project" value="UniProtKB-UniRule"/>
</dbReference>
<feature type="binding site" evidence="9">
    <location>
        <position position="285"/>
    </location>
    <ligand>
        <name>[4Fe-4S] cluster</name>
        <dbReference type="ChEBI" id="CHEBI:49883"/>
    </ligand>
</feature>
<keyword evidence="7 9" id="KW-0411">Iron-sulfur</keyword>
<comment type="subcellular location">
    <subcellularLocation>
        <location evidence="9">Cytoplasm</location>
    </subcellularLocation>
    <subcellularLocation>
        <location evidence="9">Mitochondrion intermembrane space</location>
    </subcellularLocation>
</comment>
<comment type="caution">
    <text evidence="9">Lacks conserved residue(s) required for the propagation of feature annotation.</text>
</comment>
<comment type="domain">
    <text evidence="9">The C-terminal domain binds 2 Fe-S clusters but is otherwise mostly in an intrinsically disordered conformation.</text>
</comment>
<dbReference type="PANTHER" id="PTHR13273:SF14">
    <property type="entry name" value="ANAMORSIN"/>
    <property type="match status" value="1"/>
</dbReference>
<dbReference type="GO" id="GO:0046872">
    <property type="term" value="F:metal ion binding"/>
    <property type="evidence" value="ECO:0007669"/>
    <property type="project" value="UniProtKB-KW"/>
</dbReference>
<feature type="binding site" evidence="9">
    <location>
        <position position="296"/>
    </location>
    <ligand>
        <name>[4Fe-4S] cluster</name>
        <dbReference type="ChEBI" id="CHEBI:49883"/>
    </ligand>
</feature>
<feature type="domain" description="Anamorsin C-terminal" evidence="10">
    <location>
        <begin position="211"/>
        <end position="312"/>
    </location>
</feature>
<comment type="cofactor">
    <cofactor evidence="1 9">
        <name>[4Fe-4S] cluster</name>
        <dbReference type="ChEBI" id="CHEBI:49883"/>
    </cofactor>
</comment>